<protein>
    <recommendedName>
        <fullName evidence="6">Homeobox domain-containing protein</fullName>
    </recommendedName>
</protein>
<gene>
    <name evidence="7" type="ORF">Vretifemale_768</name>
</gene>
<dbReference type="GO" id="GO:0005634">
    <property type="term" value="C:nucleus"/>
    <property type="evidence" value="ECO:0007669"/>
    <property type="project" value="UniProtKB-SubCell"/>
</dbReference>
<feature type="region of interest" description="Disordered" evidence="5">
    <location>
        <begin position="1036"/>
        <end position="1108"/>
    </location>
</feature>
<keyword evidence="8" id="KW-1185">Reference proteome</keyword>
<dbReference type="SMART" id="SM00389">
    <property type="entry name" value="HOX"/>
    <property type="match status" value="1"/>
</dbReference>
<feature type="compositionally biased region" description="Low complexity" evidence="5">
    <location>
        <begin position="847"/>
        <end position="860"/>
    </location>
</feature>
<evidence type="ECO:0000259" key="6">
    <source>
        <dbReference type="PROSITE" id="PS50071"/>
    </source>
</evidence>
<evidence type="ECO:0000256" key="3">
    <source>
        <dbReference type="ARBA" id="ARBA00023242"/>
    </source>
</evidence>
<dbReference type="PANTHER" id="PTHR40903:SF1">
    <property type="entry name" value="HYPHALLY REGULATED CELL WALL PROTEIN 3"/>
    <property type="match status" value="1"/>
</dbReference>
<feature type="compositionally biased region" description="Acidic residues" evidence="5">
    <location>
        <begin position="1044"/>
        <end position="1059"/>
    </location>
</feature>
<organism evidence="7 8">
    <name type="scientific">Volvox reticuliferus</name>
    <dbReference type="NCBI Taxonomy" id="1737510"/>
    <lineage>
        <taxon>Eukaryota</taxon>
        <taxon>Viridiplantae</taxon>
        <taxon>Chlorophyta</taxon>
        <taxon>core chlorophytes</taxon>
        <taxon>Chlorophyceae</taxon>
        <taxon>CS clade</taxon>
        <taxon>Chlamydomonadales</taxon>
        <taxon>Volvocaceae</taxon>
        <taxon>Volvox</taxon>
    </lineage>
</organism>
<feature type="region of interest" description="Disordered" evidence="5">
    <location>
        <begin position="561"/>
        <end position="580"/>
    </location>
</feature>
<feature type="region of interest" description="Disordered" evidence="5">
    <location>
        <begin position="491"/>
        <end position="545"/>
    </location>
</feature>
<feature type="DNA-binding region" description="Homeobox" evidence="4">
    <location>
        <begin position="902"/>
        <end position="973"/>
    </location>
</feature>
<dbReference type="Gene3D" id="1.10.10.60">
    <property type="entry name" value="Homeodomain-like"/>
    <property type="match status" value="1"/>
</dbReference>
<dbReference type="InterPro" id="IPR001356">
    <property type="entry name" value="HD"/>
</dbReference>
<evidence type="ECO:0000313" key="8">
    <source>
        <dbReference type="Proteomes" id="UP000747110"/>
    </source>
</evidence>
<evidence type="ECO:0000256" key="1">
    <source>
        <dbReference type="ARBA" id="ARBA00023125"/>
    </source>
</evidence>
<dbReference type="PANTHER" id="PTHR40903">
    <property type="entry name" value="GLYCINE-RICH CELL WALL STRUCTURAL PROTEIN 1-LIKE"/>
    <property type="match status" value="1"/>
</dbReference>
<dbReference type="SUPFAM" id="SSF46689">
    <property type="entry name" value="Homeodomain-like"/>
    <property type="match status" value="1"/>
</dbReference>
<comment type="caution">
    <text evidence="7">The sequence shown here is derived from an EMBL/GenBank/DDBJ whole genome shotgun (WGS) entry which is preliminary data.</text>
</comment>
<keyword evidence="2 4" id="KW-0371">Homeobox</keyword>
<dbReference type="Pfam" id="PF05920">
    <property type="entry name" value="Homeobox_KN"/>
    <property type="match status" value="1"/>
</dbReference>
<feature type="domain" description="Homeobox" evidence="6">
    <location>
        <begin position="900"/>
        <end position="972"/>
    </location>
</feature>
<feature type="region of interest" description="Disordered" evidence="5">
    <location>
        <begin position="797"/>
        <end position="888"/>
    </location>
</feature>
<name>A0A8J4BXB5_9CHLO</name>
<dbReference type="OrthoDB" id="10056939at2759"/>
<dbReference type="InterPro" id="IPR008422">
    <property type="entry name" value="KN_HD"/>
</dbReference>
<reference evidence="7" key="1">
    <citation type="journal article" date="2021" name="Proc. Natl. Acad. Sci. U.S.A.">
        <title>Three genomes in the algal genus Volvox reveal the fate of a haploid sex-determining region after a transition to homothallism.</title>
        <authorList>
            <person name="Yamamoto K."/>
            <person name="Hamaji T."/>
            <person name="Kawai-Toyooka H."/>
            <person name="Matsuzaki R."/>
            <person name="Takahashi F."/>
            <person name="Nishimura Y."/>
            <person name="Kawachi M."/>
            <person name="Noguchi H."/>
            <person name="Minakuchi Y."/>
            <person name="Umen J.G."/>
            <person name="Toyoda A."/>
            <person name="Nozaki H."/>
        </authorList>
    </citation>
    <scope>NUCLEOTIDE SEQUENCE</scope>
    <source>
        <strain evidence="7">NIES-3786</strain>
    </source>
</reference>
<evidence type="ECO:0000256" key="4">
    <source>
        <dbReference type="PROSITE-ProRule" id="PRU00108"/>
    </source>
</evidence>
<evidence type="ECO:0000256" key="5">
    <source>
        <dbReference type="SAM" id="MobiDB-lite"/>
    </source>
</evidence>
<dbReference type="AlphaFoldDB" id="A0A8J4BXB5"/>
<dbReference type="InterPro" id="IPR009057">
    <property type="entry name" value="Homeodomain-like_sf"/>
</dbReference>
<comment type="subcellular location">
    <subcellularLocation>
        <location evidence="4">Nucleus</location>
    </subcellularLocation>
</comment>
<keyword evidence="3 4" id="KW-0539">Nucleus</keyword>
<feature type="compositionally biased region" description="Gly residues" evidence="5">
    <location>
        <begin position="871"/>
        <end position="883"/>
    </location>
</feature>
<feature type="compositionally biased region" description="Acidic residues" evidence="5">
    <location>
        <begin position="1069"/>
        <end position="1084"/>
    </location>
</feature>
<dbReference type="PROSITE" id="PS50071">
    <property type="entry name" value="HOMEOBOX_2"/>
    <property type="match status" value="1"/>
</dbReference>
<dbReference type="CDD" id="cd00086">
    <property type="entry name" value="homeodomain"/>
    <property type="match status" value="1"/>
</dbReference>
<feature type="compositionally biased region" description="Polar residues" evidence="5">
    <location>
        <begin position="494"/>
        <end position="507"/>
    </location>
</feature>
<dbReference type="EMBL" id="BNCP01000001">
    <property type="protein sequence ID" value="GIL69924.1"/>
    <property type="molecule type" value="Genomic_DNA"/>
</dbReference>
<feature type="compositionally biased region" description="Basic and acidic residues" evidence="5">
    <location>
        <begin position="797"/>
        <end position="807"/>
    </location>
</feature>
<accession>A0A8J4BXB5</accession>
<evidence type="ECO:0000313" key="7">
    <source>
        <dbReference type="EMBL" id="GIL69924.1"/>
    </source>
</evidence>
<dbReference type="GO" id="GO:0003677">
    <property type="term" value="F:DNA binding"/>
    <property type="evidence" value="ECO:0007669"/>
    <property type="project" value="UniProtKB-UniRule"/>
</dbReference>
<sequence length="1108" mass="117788">MQTQQQQDDIISCRTGHSLQDHLYKVFKCSMERRPSIQCFAYTSSGHPESGSTVGAEAQSELLHQLLESLRLSMDVLAPVKVLSAAGDRGRDDRTATPYMGGGVNAVAAAGSGCNWGGSISGVHDGDDGSNVVAVDGVPWVGYGGGGGTGCGGGSGSLKRSVCGAGAIELPSLNMSESLQSLGPEDLNKVLLGPAPAPQSAVVDAPASSDSDMRCQLNQTSAANPTNPTISTVPVAPTDVTATDIDDTVMSCSSGSAYGRTLPADYNAVTRSLYRYVPYGPHTSTTGGVTLQPQVPYVPKPNAAAVGAATSSAIAYLPYRTLDPPPYASGCSTISSGTGATGAPEPAPTFSVTASVDTQSAPLLPMASSPKQHQRRLQQQYNAVQLPGAQQLPNEYGHDEQYEDHDRYKQYTQRWYEERQYEEQRYEDYVQRQQYAQVQLYAQRQYGTPQHEQLQPEQYRHDEQYEQYEQYRRHGQYQPYERHEYECEIERNPGGTQSRRGSPTQLLVSREGATDRSRSGEVYGKARPTGAPRNKRAAEVPPTSEMEMGGDVAAVAAMEAPPPAEARVSDDERSDSRRMMSEVRHEDCEWSRQDEGMSETIEGCAAALRCLRRFTRSQVAAAAAAIDHASYLDAAVQQLDELHLQKPDVLGEAEAGPEAAAAAVVSPCEEAIAAAAAGGGAGGKVAVSEDSAMAPPSSEMRTAVRTQLERSAARSAAAKAFLAETNQVLHMPSVAVLAVQVRDLLTHMGFNAVQVENALNGSTSGFFETAANIVTMVMHLKASMFSLYVRHLETRPEDLGADSRGDGDGDSSSSAGRGGGSDGGSSHGGRGSDGGGISDCGPGSDGSDGSRYSSGSSSGRGSDGGDVSRHGGIGVIGNSGERGSGVDDGSANLSIAEAVATELQLRSGISETLLNMLEDKFKSSACHMWALSNIMNPRPPRSVKALLASYTGRSKKQVADWFTNWRARHWRPTILSMPLHQRIRLGIATARRIGFPGGPRRLSCHGDAFDVMGNGGGVDSNRTGCVGDGNFQRLLCPLSPSTTTEDEEDDGDDAMEEDLFGILYGNDPMVDEEDEEEDEEEDADANVNGHNGSDVAAPPMRGRAWLSE</sequence>
<feature type="compositionally biased region" description="Gly residues" evidence="5">
    <location>
        <begin position="816"/>
        <end position="846"/>
    </location>
</feature>
<keyword evidence="1 4" id="KW-0238">DNA-binding</keyword>
<dbReference type="Proteomes" id="UP000747110">
    <property type="component" value="Unassembled WGS sequence"/>
</dbReference>
<dbReference type="GO" id="GO:0006355">
    <property type="term" value="P:regulation of DNA-templated transcription"/>
    <property type="evidence" value="ECO:0007669"/>
    <property type="project" value="InterPro"/>
</dbReference>
<proteinExistence type="predicted"/>
<feature type="compositionally biased region" description="Basic and acidic residues" evidence="5">
    <location>
        <begin position="567"/>
        <end position="580"/>
    </location>
</feature>
<evidence type="ECO:0000256" key="2">
    <source>
        <dbReference type="ARBA" id="ARBA00023155"/>
    </source>
</evidence>